<feature type="region of interest" description="Disordered" evidence="1">
    <location>
        <begin position="1"/>
        <end position="26"/>
    </location>
</feature>
<name>N1PKE6_DOTSN</name>
<organism evidence="2 3">
    <name type="scientific">Dothistroma septosporum (strain NZE10 / CBS 128990)</name>
    <name type="common">Red band needle blight fungus</name>
    <name type="synonym">Mycosphaerella pini</name>
    <dbReference type="NCBI Taxonomy" id="675120"/>
    <lineage>
        <taxon>Eukaryota</taxon>
        <taxon>Fungi</taxon>
        <taxon>Dikarya</taxon>
        <taxon>Ascomycota</taxon>
        <taxon>Pezizomycotina</taxon>
        <taxon>Dothideomycetes</taxon>
        <taxon>Dothideomycetidae</taxon>
        <taxon>Mycosphaerellales</taxon>
        <taxon>Mycosphaerellaceae</taxon>
        <taxon>Dothistroma</taxon>
    </lineage>
</organism>
<gene>
    <name evidence="2" type="ORF">DOTSEDRAFT_81965</name>
</gene>
<dbReference type="EMBL" id="KB446542">
    <property type="protein sequence ID" value="EME41756.1"/>
    <property type="molecule type" value="Genomic_DNA"/>
</dbReference>
<sequence>MAPSKTTAVPAPQHHRPTEAPSHTAEKARAIRRRYAGVYYISRQGDLDILYVSPTKKSFRNFTNVCFSPFYQRHVTHVIFVARCLDEVRDLDTFQRRKEVEHLSYEGAKRLWRRYEQLTEDHLPEILPTLQTRVTGSMRPSVKVSRTLADGLLRLPRLNSVSIVYQCGLFGPDANSLWREAGCGLHSRANGEYRIRDDEEVWPALLILDSL</sequence>
<evidence type="ECO:0000313" key="2">
    <source>
        <dbReference type="EMBL" id="EME41756.1"/>
    </source>
</evidence>
<dbReference type="AlphaFoldDB" id="N1PKE6"/>
<reference evidence="3" key="1">
    <citation type="journal article" date="2012" name="PLoS Genet.">
        <title>The genomes of the fungal plant pathogens Cladosporium fulvum and Dothistroma septosporum reveal adaptation to different hosts and lifestyles but also signatures of common ancestry.</title>
        <authorList>
            <person name="de Wit P.J.G.M."/>
            <person name="van der Burgt A."/>
            <person name="Oekmen B."/>
            <person name="Stergiopoulos I."/>
            <person name="Abd-Elsalam K.A."/>
            <person name="Aerts A.L."/>
            <person name="Bahkali A.H."/>
            <person name="Beenen H.G."/>
            <person name="Chettri P."/>
            <person name="Cox M.P."/>
            <person name="Datema E."/>
            <person name="de Vries R.P."/>
            <person name="Dhillon B."/>
            <person name="Ganley A.R."/>
            <person name="Griffiths S.A."/>
            <person name="Guo Y."/>
            <person name="Hamelin R.C."/>
            <person name="Henrissat B."/>
            <person name="Kabir M.S."/>
            <person name="Jashni M.K."/>
            <person name="Kema G."/>
            <person name="Klaubauf S."/>
            <person name="Lapidus A."/>
            <person name="Levasseur A."/>
            <person name="Lindquist E."/>
            <person name="Mehrabi R."/>
            <person name="Ohm R.A."/>
            <person name="Owen T.J."/>
            <person name="Salamov A."/>
            <person name="Schwelm A."/>
            <person name="Schijlen E."/>
            <person name="Sun H."/>
            <person name="van den Burg H.A."/>
            <person name="van Ham R.C.H.J."/>
            <person name="Zhang S."/>
            <person name="Goodwin S.B."/>
            <person name="Grigoriev I.V."/>
            <person name="Collemare J."/>
            <person name="Bradshaw R.E."/>
        </authorList>
    </citation>
    <scope>NUCLEOTIDE SEQUENCE [LARGE SCALE GENOMIC DNA]</scope>
    <source>
        <strain evidence="3">NZE10 / CBS 128990</strain>
    </source>
</reference>
<proteinExistence type="predicted"/>
<evidence type="ECO:0000313" key="3">
    <source>
        <dbReference type="Proteomes" id="UP000016933"/>
    </source>
</evidence>
<dbReference type="HOGENOM" id="CLU_1304833_0_0_1"/>
<evidence type="ECO:0000256" key="1">
    <source>
        <dbReference type="SAM" id="MobiDB-lite"/>
    </source>
</evidence>
<dbReference type="Proteomes" id="UP000016933">
    <property type="component" value="Unassembled WGS sequence"/>
</dbReference>
<keyword evidence="3" id="KW-1185">Reference proteome</keyword>
<protein>
    <submittedName>
        <fullName evidence="2">Uncharacterized protein</fullName>
    </submittedName>
</protein>
<accession>N1PKE6</accession>
<reference evidence="2 3" key="2">
    <citation type="journal article" date="2012" name="PLoS Pathog.">
        <title>Diverse lifestyles and strategies of plant pathogenesis encoded in the genomes of eighteen Dothideomycetes fungi.</title>
        <authorList>
            <person name="Ohm R.A."/>
            <person name="Feau N."/>
            <person name="Henrissat B."/>
            <person name="Schoch C.L."/>
            <person name="Horwitz B.A."/>
            <person name="Barry K.W."/>
            <person name="Condon B.J."/>
            <person name="Copeland A.C."/>
            <person name="Dhillon B."/>
            <person name="Glaser F."/>
            <person name="Hesse C.N."/>
            <person name="Kosti I."/>
            <person name="LaButti K."/>
            <person name="Lindquist E.A."/>
            <person name="Lucas S."/>
            <person name="Salamov A.A."/>
            <person name="Bradshaw R.E."/>
            <person name="Ciuffetti L."/>
            <person name="Hamelin R.C."/>
            <person name="Kema G.H.J."/>
            <person name="Lawrence C."/>
            <person name="Scott J.A."/>
            <person name="Spatafora J.W."/>
            <person name="Turgeon B.G."/>
            <person name="de Wit P.J.G.M."/>
            <person name="Zhong S."/>
            <person name="Goodwin S.B."/>
            <person name="Grigoriev I.V."/>
        </authorList>
    </citation>
    <scope>NUCLEOTIDE SEQUENCE [LARGE SCALE GENOMIC DNA]</scope>
    <source>
        <strain evidence="3">NZE10 / CBS 128990</strain>
    </source>
</reference>